<dbReference type="Pfam" id="PF00440">
    <property type="entry name" value="TetR_N"/>
    <property type="match status" value="1"/>
</dbReference>
<dbReference type="InterPro" id="IPR050109">
    <property type="entry name" value="HTH-type_TetR-like_transc_reg"/>
</dbReference>
<sequence length="213" mass="24826">MKKQEKTQKTKERIIDAALKEFGSKSYDAASVNSICEIGKISKGLIYHNFKGKDELYLLCVKACYDEMTEALKAQPFEIQSAKDGLKNFLMIRQRFFQDNPHYANIFFNTVLQPPKHLIHELAKLRNGFDEYFSEYYLALLDYLTLREGITKEIALEYFLGVSEMFNNYFQKKSEQKGDYREFVDDHEGKLSTIFDIILYGLAKESTKKNGEN</sequence>
<dbReference type="EMBL" id="MJIH01000001">
    <property type="protein sequence ID" value="OLR65379.1"/>
    <property type="molecule type" value="Genomic_DNA"/>
</dbReference>
<dbReference type="PANTHER" id="PTHR30328">
    <property type="entry name" value="TRANSCRIPTIONAL REPRESSOR"/>
    <property type="match status" value="1"/>
</dbReference>
<dbReference type="STRING" id="1465756.BIV18_07580"/>
<dbReference type="SUPFAM" id="SSF46689">
    <property type="entry name" value="Homeodomain-like"/>
    <property type="match status" value="1"/>
</dbReference>
<feature type="domain" description="HTH tetR-type" evidence="3">
    <location>
        <begin position="8"/>
        <end position="68"/>
    </location>
</feature>
<dbReference type="Proteomes" id="UP000187166">
    <property type="component" value="Unassembled WGS sequence"/>
</dbReference>
<dbReference type="PROSITE" id="PS50977">
    <property type="entry name" value="HTH_TETR_2"/>
    <property type="match status" value="1"/>
</dbReference>
<dbReference type="InterPro" id="IPR036271">
    <property type="entry name" value="Tet_transcr_reg_TetR-rel_C_sf"/>
</dbReference>
<proteinExistence type="predicted"/>
<dbReference type="Gene3D" id="1.10.357.10">
    <property type="entry name" value="Tetracycline Repressor, domain 2"/>
    <property type="match status" value="1"/>
</dbReference>
<dbReference type="InterPro" id="IPR001647">
    <property type="entry name" value="HTH_TetR"/>
</dbReference>
<evidence type="ECO:0000259" key="3">
    <source>
        <dbReference type="PROSITE" id="PS50977"/>
    </source>
</evidence>
<evidence type="ECO:0000256" key="2">
    <source>
        <dbReference type="PROSITE-ProRule" id="PRU00335"/>
    </source>
</evidence>
<dbReference type="PANTHER" id="PTHR30328:SF54">
    <property type="entry name" value="HTH-TYPE TRANSCRIPTIONAL REPRESSOR SCO4008"/>
    <property type="match status" value="1"/>
</dbReference>
<feature type="DNA-binding region" description="H-T-H motif" evidence="2">
    <location>
        <begin position="31"/>
        <end position="50"/>
    </location>
</feature>
<reference evidence="4 5" key="1">
    <citation type="journal article" date="2016" name="Appl. Environ. Microbiol.">
        <title>Function and Phylogeny of Bacterial Butyryl Coenzyme A:Acetate Transferases and Their Diversity in the Proximal Colon of Swine.</title>
        <authorList>
            <person name="Trachsel J."/>
            <person name="Bayles D.O."/>
            <person name="Looft T."/>
            <person name="Levine U.Y."/>
            <person name="Allen H.K."/>
        </authorList>
    </citation>
    <scope>NUCLEOTIDE SEQUENCE [LARGE SCALE GENOMIC DNA]</scope>
    <source>
        <strain evidence="4 5">35-6-1</strain>
    </source>
</reference>
<evidence type="ECO:0000313" key="5">
    <source>
        <dbReference type="Proteomes" id="UP000187166"/>
    </source>
</evidence>
<gene>
    <name evidence="4" type="ORF">BIV18_07580</name>
</gene>
<organism evidence="4 5">
    <name type="scientific">Peptoniphilus porci</name>
    <dbReference type="NCBI Taxonomy" id="2652280"/>
    <lineage>
        <taxon>Bacteria</taxon>
        <taxon>Bacillati</taxon>
        <taxon>Bacillota</taxon>
        <taxon>Tissierellia</taxon>
        <taxon>Tissierellales</taxon>
        <taxon>Peptoniphilaceae</taxon>
        <taxon>Peptoniphilus</taxon>
    </lineage>
</organism>
<dbReference type="Gene3D" id="1.10.10.60">
    <property type="entry name" value="Homeodomain-like"/>
    <property type="match status" value="1"/>
</dbReference>
<protein>
    <submittedName>
        <fullName evidence="4">TetR family transcriptional regulator</fullName>
    </submittedName>
</protein>
<dbReference type="SUPFAM" id="SSF48498">
    <property type="entry name" value="Tetracyclin repressor-like, C-terminal domain"/>
    <property type="match status" value="1"/>
</dbReference>
<evidence type="ECO:0000313" key="4">
    <source>
        <dbReference type="EMBL" id="OLR65379.1"/>
    </source>
</evidence>
<dbReference type="AlphaFoldDB" id="A0A1U7M150"/>
<dbReference type="GO" id="GO:0003677">
    <property type="term" value="F:DNA binding"/>
    <property type="evidence" value="ECO:0007669"/>
    <property type="project" value="UniProtKB-UniRule"/>
</dbReference>
<accession>A0A1U7M150</accession>
<keyword evidence="1 2" id="KW-0238">DNA-binding</keyword>
<keyword evidence="5" id="KW-1185">Reference proteome</keyword>
<dbReference type="InterPro" id="IPR009057">
    <property type="entry name" value="Homeodomain-like_sf"/>
</dbReference>
<dbReference type="GO" id="GO:0006355">
    <property type="term" value="P:regulation of DNA-templated transcription"/>
    <property type="evidence" value="ECO:0007669"/>
    <property type="project" value="UniProtKB-ARBA"/>
</dbReference>
<evidence type="ECO:0000256" key="1">
    <source>
        <dbReference type="ARBA" id="ARBA00023125"/>
    </source>
</evidence>
<name>A0A1U7M150_9FIRM</name>
<comment type="caution">
    <text evidence="4">The sequence shown here is derived from an EMBL/GenBank/DDBJ whole genome shotgun (WGS) entry which is preliminary data.</text>
</comment>